<gene>
    <name evidence="1" type="ORF">EVAR_22006_1</name>
</gene>
<name>A0A4C1YYR2_EUMVA</name>
<reference evidence="1 2" key="1">
    <citation type="journal article" date="2019" name="Commun. Biol.">
        <title>The bagworm genome reveals a unique fibroin gene that provides high tensile strength.</title>
        <authorList>
            <person name="Kono N."/>
            <person name="Nakamura H."/>
            <person name="Ohtoshi R."/>
            <person name="Tomita M."/>
            <person name="Numata K."/>
            <person name="Arakawa K."/>
        </authorList>
    </citation>
    <scope>NUCLEOTIDE SEQUENCE [LARGE SCALE GENOMIC DNA]</scope>
</reference>
<dbReference type="OrthoDB" id="8194222at2759"/>
<dbReference type="EMBL" id="BGZK01001445">
    <property type="protein sequence ID" value="GBP80083.1"/>
    <property type="molecule type" value="Genomic_DNA"/>
</dbReference>
<dbReference type="STRING" id="151549.A0A4C1YYR2"/>
<evidence type="ECO:0000313" key="1">
    <source>
        <dbReference type="EMBL" id="GBP80083.1"/>
    </source>
</evidence>
<organism evidence="1 2">
    <name type="scientific">Eumeta variegata</name>
    <name type="common">Bagworm moth</name>
    <name type="synonym">Eumeta japonica</name>
    <dbReference type="NCBI Taxonomy" id="151549"/>
    <lineage>
        <taxon>Eukaryota</taxon>
        <taxon>Metazoa</taxon>
        <taxon>Ecdysozoa</taxon>
        <taxon>Arthropoda</taxon>
        <taxon>Hexapoda</taxon>
        <taxon>Insecta</taxon>
        <taxon>Pterygota</taxon>
        <taxon>Neoptera</taxon>
        <taxon>Endopterygota</taxon>
        <taxon>Lepidoptera</taxon>
        <taxon>Glossata</taxon>
        <taxon>Ditrysia</taxon>
        <taxon>Tineoidea</taxon>
        <taxon>Psychidae</taxon>
        <taxon>Oiketicinae</taxon>
        <taxon>Eumeta</taxon>
    </lineage>
</organism>
<dbReference type="Proteomes" id="UP000299102">
    <property type="component" value="Unassembled WGS sequence"/>
</dbReference>
<protein>
    <recommendedName>
        <fullName evidence="3">HTH CENPB-type domain-containing protein</fullName>
    </recommendedName>
</protein>
<evidence type="ECO:0000313" key="2">
    <source>
        <dbReference type="Proteomes" id="UP000299102"/>
    </source>
</evidence>
<sequence length="104" mass="12248">MYNIPYATLHRHIKSGSLRKKLGRFVPVFNPEEEEELLNYVQRMDSLFYSLKRIEFMQIAGEFARQKWKARVFSGNIAGKGWFKNFKICHPTLRSPEPTSIARV</sequence>
<keyword evidence="2" id="KW-1185">Reference proteome</keyword>
<proteinExistence type="predicted"/>
<accession>A0A4C1YYR2</accession>
<dbReference type="AlphaFoldDB" id="A0A4C1YYR2"/>
<comment type="caution">
    <text evidence="1">The sequence shown here is derived from an EMBL/GenBank/DDBJ whole genome shotgun (WGS) entry which is preliminary data.</text>
</comment>
<evidence type="ECO:0008006" key="3">
    <source>
        <dbReference type="Google" id="ProtNLM"/>
    </source>
</evidence>